<dbReference type="EMBL" id="JOSX01000010">
    <property type="protein sequence ID" value="KEK16145.1"/>
    <property type="molecule type" value="Genomic_DNA"/>
</dbReference>
<dbReference type="Proteomes" id="UP000027731">
    <property type="component" value="Unassembled WGS sequence"/>
</dbReference>
<organism evidence="1 2">
    <name type="scientific">Limosilactobacillus reuteri</name>
    <name type="common">Lactobacillus reuteri</name>
    <dbReference type="NCBI Taxonomy" id="1598"/>
    <lineage>
        <taxon>Bacteria</taxon>
        <taxon>Bacillati</taxon>
        <taxon>Bacillota</taxon>
        <taxon>Bacilli</taxon>
        <taxon>Lactobacillales</taxon>
        <taxon>Lactobacillaceae</taxon>
        <taxon>Limosilactobacillus</taxon>
    </lineage>
</organism>
<protein>
    <submittedName>
        <fullName evidence="1">Uncharacterized protein</fullName>
    </submittedName>
</protein>
<proteinExistence type="predicted"/>
<evidence type="ECO:0000313" key="2">
    <source>
        <dbReference type="Proteomes" id="UP000027731"/>
    </source>
</evidence>
<evidence type="ECO:0000313" key="1">
    <source>
        <dbReference type="EMBL" id="KEK16145.1"/>
    </source>
</evidence>
<comment type="caution">
    <text evidence="1">The sequence shown here is derived from an EMBL/GenBank/DDBJ whole genome shotgun (WGS) entry which is preliminary data.</text>
</comment>
<sequence>MSKLDKMKNYLKKVIEINFDYIDEIKQMPQSQIDFMGGVAEWYATTGCSSYYTEIVNAIKFAGYKYPCSESVWEKAIRVKDEIVREKLSYLSI</sequence>
<dbReference type="PATRIC" id="fig|1598.90.peg.561"/>
<reference evidence="1 2" key="1">
    <citation type="submission" date="2014-06" db="EMBL/GenBank/DDBJ databases">
        <title>Genetic determinant of reutericyclin biosynthesis of Lactobacillus reuteri.</title>
        <authorList>
            <person name="Lin X."/>
            <person name="Duar R."/>
            <person name="Walter J."/>
            <person name="Gaenzle M."/>
        </authorList>
    </citation>
    <scope>NUCLEOTIDE SEQUENCE [LARGE SCALE GENOMIC DNA]</scope>
    <source>
        <strain evidence="1 2">LTH2584</strain>
    </source>
</reference>
<gene>
    <name evidence="1" type="ORF">LR3_08810</name>
</gene>
<dbReference type="AlphaFoldDB" id="A0A073JQV9"/>
<accession>A0A073JQV9</accession>
<name>A0A073JQV9_LIMRT</name>